<dbReference type="SUPFAM" id="SSF55144">
    <property type="entry name" value="LigT-like"/>
    <property type="match status" value="1"/>
</dbReference>
<evidence type="ECO:0000313" key="3">
    <source>
        <dbReference type="EMBL" id="MCO1654458.1"/>
    </source>
</evidence>
<comment type="caution">
    <text evidence="3">The sequence shown here is derived from an EMBL/GenBank/DDBJ whole genome shotgun (WGS) entry which is preliminary data.</text>
</comment>
<sequence>MPVRPRSGPRSCEHARYDSGDRRGDRWGGRWGGRWGDRRDGGADRGEPRAAARALRRPPGRPGPRADRGPAGLAGAAGQGARAQPGDAQPAGQRPPGEDRRPGRAGPAAPARPALPRPARAARRPRGRGAAGRGRGGPLALVGRRAEPWPGASAAPGGPPDPVGRGRAAHRRGTGPARGRGGRAGHRVPRAGRGAAPGGRAAAGRGSAGTGEPPPGWRVVDPATWHITLMFYGEADPGVLARRLDRAALGLPAPRLRTAGAGAFDGVRWAGVQAEPAAELRGLVEVVGGQGERFVPHVTLLRRRARPGPAAVADPPTPWAGHGGPWWRPADLLLVSSEPARGGSRYRVVHRVPLQGG</sequence>
<feature type="domain" description="Phosphoesterase HXTX" evidence="2">
    <location>
        <begin position="214"/>
        <end position="265"/>
    </location>
</feature>
<keyword evidence="4" id="KW-1185">Reference proteome</keyword>
<reference evidence="3" key="1">
    <citation type="submission" date="2021-04" db="EMBL/GenBank/DDBJ databases">
        <title>Pseudonocardia sp. nov., isolated from sandy soil of mangrove forest.</title>
        <authorList>
            <person name="Zan Z."/>
            <person name="Huang R."/>
            <person name="Liu W."/>
        </authorList>
    </citation>
    <scope>NUCLEOTIDE SEQUENCE</scope>
    <source>
        <strain evidence="3">S2-4</strain>
    </source>
</reference>
<evidence type="ECO:0000259" key="2">
    <source>
        <dbReference type="Pfam" id="PF02834"/>
    </source>
</evidence>
<dbReference type="EMBL" id="JAGSOV010000011">
    <property type="protein sequence ID" value="MCO1654458.1"/>
    <property type="molecule type" value="Genomic_DNA"/>
</dbReference>
<feature type="compositionally biased region" description="Basic and acidic residues" evidence="1">
    <location>
        <begin position="11"/>
        <end position="28"/>
    </location>
</feature>
<feature type="compositionally biased region" description="Basic and acidic residues" evidence="1">
    <location>
        <begin position="35"/>
        <end position="50"/>
    </location>
</feature>
<dbReference type="Proteomes" id="UP001165283">
    <property type="component" value="Unassembled WGS sequence"/>
</dbReference>
<dbReference type="Gene3D" id="3.90.1140.10">
    <property type="entry name" value="Cyclic phosphodiesterase"/>
    <property type="match status" value="1"/>
</dbReference>
<evidence type="ECO:0000313" key="4">
    <source>
        <dbReference type="Proteomes" id="UP001165283"/>
    </source>
</evidence>
<feature type="region of interest" description="Disordered" evidence="1">
    <location>
        <begin position="1"/>
        <end position="217"/>
    </location>
</feature>
<feature type="compositionally biased region" description="Low complexity" evidence="1">
    <location>
        <begin position="104"/>
        <end position="119"/>
    </location>
</feature>
<organism evidence="3 4">
    <name type="scientific">Pseudonocardia humida</name>
    <dbReference type="NCBI Taxonomy" id="2800819"/>
    <lineage>
        <taxon>Bacteria</taxon>
        <taxon>Bacillati</taxon>
        <taxon>Actinomycetota</taxon>
        <taxon>Actinomycetes</taxon>
        <taxon>Pseudonocardiales</taxon>
        <taxon>Pseudonocardiaceae</taxon>
        <taxon>Pseudonocardia</taxon>
    </lineage>
</organism>
<dbReference type="Pfam" id="PF02834">
    <property type="entry name" value="LigT_PEase"/>
    <property type="match status" value="1"/>
</dbReference>
<evidence type="ECO:0000256" key="1">
    <source>
        <dbReference type="SAM" id="MobiDB-lite"/>
    </source>
</evidence>
<accession>A0ABT0ZUQ3</accession>
<dbReference type="InterPro" id="IPR009097">
    <property type="entry name" value="Cyclic_Pdiesterase"/>
</dbReference>
<feature type="compositionally biased region" description="Basic residues" evidence="1">
    <location>
        <begin position="180"/>
        <end position="190"/>
    </location>
</feature>
<dbReference type="InterPro" id="IPR014051">
    <property type="entry name" value="Phosphoesterase_HXTX"/>
</dbReference>
<feature type="compositionally biased region" description="Low complexity" evidence="1">
    <location>
        <begin position="191"/>
        <end position="205"/>
    </location>
</feature>
<feature type="compositionally biased region" description="Low complexity" evidence="1">
    <location>
        <begin position="69"/>
        <end position="95"/>
    </location>
</feature>
<protein>
    <recommendedName>
        <fullName evidence="2">Phosphoesterase HXTX domain-containing protein</fullName>
    </recommendedName>
</protein>
<gene>
    <name evidence="3" type="ORF">KDL28_05260</name>
</gene>
<name>A0ABT0ZUQ3_9PSEU</name>
<proteinExistence type="predicted"/>